<evidence type="ECO:0000313" key="2">
    <source>
        <dbReference type="EMBL" id="ABZ09804.1"/>
    </source>
</evidence>
<dbReference type="EMBL" id="EU016658">
    <property type="protein sequence ID" value="ABZ09804.1"/>
    <property type="molecule type" value="Genomic_DNA"/>
</dbReference>
<dbReference type="AlphaFoldDB" id="B3TB39"/>
<name>B3TB39_9ZZZZ</name>
<gene>
    <name evidence="2" type="ORF">ALOHA_HF4000APKG8K5ctg1g17</name>
</gene>
<accession>B3TB39</accession>
<sequence length="71" mass="7896">MPAAKGNRSTGEAACHRATENAARNTRHAGRDHPEDYEIRNVTPMITSSSMSNMIFQWPVHKRIEPAHSAP</sequence>
<proteinExistence type="predicted"/>
<organism evidence="2">
    <name type="scientific">uncultured marine microorganism HF4000_APKG8K5</name>
    <dbReference type="NCBI Taxonomy" id="455555"/>
    <lineage>
        <taxon>unclassified sequences</taxon>
        <taxon>environmental samples</taxon>
    </lineage>
</organism>
<protein>
    <submittedName>
        <fullName evidence="2">Uncharacterized protein</fullName>
    </submittedName>
</protein>
<reference evidence="2" key="1">
    <citation type="journal article" date="2008" name="ISME J.">
        <title>Genomic patterns of recombination, clonal divergence and environment in marine microbial populations.</title>
        <authorList>
            <person name="Konstantinidis K.T."/>
            <person name="Delong E.F."/>
        </authorList>
    </citation>
    <scope>NUCLEOTIDE SEQUENCE</scope>
</reference>
<evidence type="ECO:0000256" key="1">
    <source>
        <dbReference type="SAM" id="MobiDB-lite"/>
    </source>
</evidence>
<feature type="region of interest" description="Disordered" evidence="1">
    <location>
        <begin position="1"/>
        <end position="36"/>
    </location>
</feature>